<dbReference type="RefSeq" id="WP_220620661.1">
    <property type="nucleotide sequence ID" value="NZ_RKLR01000019.1"/>
</dbReference>
<comment type="caution">
    <text evidence="1">The sequence shown here is derived from an EMBL/GenBank/DDBJ whole genome shotgun (WGS) entry which is preliminary data.</text>
</comment>
<organism evidence="1 2">
    <name type="scientific">Haloarcula rubra</name>
    <dbReference type="NCBI Taxonomy" id="2487747"/>
    <lineage>
        <taxon>Archaea</taxon>
        <taxon>Methanobacteriati</taxon>
        <taxon>Methanobacteriota</taxon>
        <taxon>Stenosarchaea group</taxon>
        <taxon>Halobacteria</taxon>
        <taxon>Halobacteriales</taxon>
        <taxon>Haloarculaceae</taxon>
        <taxon>Haloarcula</taxon>
    </lineage>
</organism>
<gene>
    <name evidence="1" type="ORF">EGH21_22550</name>
</gene>
<evidence type="ECO:0000313" key="1">
    <source>
        <dbReference type="EMBL" id="MBX0325802.1"/>
    </source>
</evidence>
<keyword evidence="2" id="KW-1185">Reference proteome</keyword>
<proteinExistence type="predicted"/>
<dbReference type="InterPro" id="IPR044000">
    <property type="entry name" value="Phage_tube_2"/>
</dbReference>
<dbReference type="Pfam" id="PF18906">
    <property type="entry name" value="Phage_tube_2"/>
    <property type="match status" value="1"/>
</dbReference>
<evidence type="ECO:0000313" key="2">
    <source>
        <dbReference type="Proteomes" id="UP001430377"/>
    </source>
</evidence>
<dbReference type="AlphaFoldDB" id="A0AAW4PXC3"/>
<dbReference type="Proteomes" id="UP001430377">
    <property type="component" value="Unassembled WGS sequence"/>
</dbReference>
<protein>
    <submittedName>
        <fullName evidence="1">Uncharacterized protein</fullName>
    </submittedName>
</protein>
<sequence length="329" mass="34715">MGGVPTGADVRTNIQWESDFRNAESSPSPFVPGAGGTLETAEAVNNITRITNFSKDVAATMKAGAFEGAWSLSWDLTTPWWLRSIFGAPNTTDNGDGSYTHAYSLGTGDPDSFQILEGYETSTAAERALKGCVTGSVRIEPSVDDDGGSRVTMDGFYAIENTDTGVSLTSQDTIDEDVLNYADATLKRDGSAEALVQNATLDLSWEASRAIQTFGSRFATDYLVGLFSPNLDYSKLKTDAAALQDVYGGASATVVQEDIENSVSAELSLDNGKAAGSGINQHVYSLSGTYPDSYGEDGAGQPTEAITENLSRPTTNVTVDVTNETATPP</sequence>
<dbReference type="EMBL" id="RKLR01000019">
    <property type="protein sequence ID" value="MBX0325802.1"/>
    <property type="molecule type" value="Genomic_DNA"/>
</dbReference>
<name>A0AAW4PXC3_9EURY</name>
<reference evidence="1 2" key="1">
    <citation type="submission" date="2021-06" db="EMBL/GenBank/DDBJ databases">
        <title>Halomicroarcula sp. a new haloarchaeum isolated from saline soil.</title>
        <authorList>
            <person name="Duran-Viseras A."/>
            <person name="Sanchez-Porro C."/>
            <person name="Ventosa A."/>
        </authorList>
    </citation>
    <scope>NUCLEOTIDE SEQUENCE [LARGE SCALE GENOMIC DNA]</scope>
    <source>
        <strain evidence="1 2">F13</strain>
    </source>
</reference>
<accession>A0AAW4PXC3</accession>